<evidence type="ECO:0000313" key="11">
    <source>
        <dbReference type="EMBL" id="PNR96492.1"/>
    </source>
</evidence>
<dbReference type="Pfam" id="PF00749">
    <property type="entry name" value="tRNA-synt_1c"/>
    <property type="match status" value="2"/>
</dbReference>
<dbReference type="InterPro" id="IPR008925">
    <property type="entry name" value="aa_tRNA-synth_I_cd-bd_sf"/>
</dbReference>
<dbReference type="InterPro" id="IPR020752">
    <property type="entry name" value="Glu-tRNA-synth_I_codon-bd_sub1"/>
</dbReference>
<dbReference type="GO" id="GO:0008270">
    <property type="term" value="F:zinc ion binding"/>
    <property type="evidence" value="ECO:0007669"/>
    <property type="project" value="InterPro"/>
</dbReference>
<dbReference type="Pfam" id="PF19269">
    <property type="entry name" value="Anticodon_2"/>
    <property type="match status" value="1"/>
</dbReference>
<feature type="domain" description="Glutamyl/glutaminyl-tRNA synthetase class Ib catalytic" evidence="9">
    <location>
        <begin position="124"/>
        <end position="297"/>
    </location>
</feature>
<sequence>MIRVRFAPSPTGHLHVGGLRTALFNWYFAKKNNGKFILRIEDTDVERSKKEYEDAILEEMKWIGLDYDEGVDKPGEYGPYRQSERLNIYKRYIEQLLNEEKAYFSVSKGDEVIFEGNNLPGKYKNNNEYSVVVKFKVDKDKKISFLDEIRGNIQFDTININDFVILRSNGIPVYNFTVVIDDYLMKISHVIRGEDHISNTPKQILIYNALSFELPKFAHLPLILGEDKSPLSKRHGEVSITYFRKEGYLSKAILNYLSLLGWNANEQIFDYTEKYQEFDLKKVSKNPSIFDYTKLLWTNEVHLRNDPIEEIHKSFDDWAKYTNVKLYGEDSFVKKIIEISRAKVQTLKQLYEFSKNFFVEEFEYEEEFIEKYMKKPWFKEILDVTMKKFSEMDEYNLANVENTLKEIAALNIASRKNVFQTIRGSLLGRLVTPGLYESLIILGKNESIKRLKRALDFSNTLDINPRR</sequence>
<feature type="short sequence motif" description="'KMSKS' region" evidence="8">
    <location>
        <begin position="230"/>
        <end position="234"/>
    </location>
</feature>
<dbReference type="InterPro" id="IPR020751">
    <property type="entry name" value="aa-tRNA-synth_I_codon-bd_sub2"/>
</dbReference>
<dbReference type="RefSeq" id="WP_103066984.1">
    <property type="nucleotide sequence ID" value="NZ_AZRL01000012.1"/>
</dbReference>
<evidence type="ECO:0000256" key="3">
    <source>
        <dbReference type="ARBA" id="ARBA00022598"/>
    </source>
</evidence>
<feature type="binding site" evidence="8">
    <location>
        <position position="233"/>
    </location>
    <ligand>
        <name>ATP</name>
        <dbReference type="ChEBI" id="CHEBI:30616"/>
    </ligand>
</feature>
<evidence type="ECO:0000256" key="5">
    <source>
        <dbReference type="ARBA" id="ARBA00022840"/>
    </source>
</evidence>
<dbReference type="SUPFAM" id="SSF48163">
    <property type="entry name" value="An anticodon-binding domain of class I aminoacyl-tRNA synthetases"/>
    <property type="match status" value="1"/>
</dbReference>
<comment type="subunit">
    <text evidence="8">Monomer.</text>
</comment>
<dbReference type="GO" id="GO:0006424">
    <property type="term" value="P:glutamyl-tRNA aminoacylation"/>
    <property type="evidence" value="ECO:0007669"/>
    <property type="project" value="UniProtKB-UniRule"/>
</dbReference>
<dbReference type="PROSITE" id="PS00178">
    <property type="entry name" value="AA_TRNA_LIGASE_I"/>
    <property type="match status" value="1"/>
</dbReference>
<dbReference type="Gene3D" id="1.10.10.350">
    <property type="match status" value="1"/>
</dbReference>
<dbReference type="InterPro" id="IPR014729">
    <property type="entry name" value="Rossmann-like_a/b/a_fold"/>
</dbReference>
<dbReference type="Gene3D" id="1.10.1160.10">
    <property type="entry name" value="Glutamyl-trna Synthetase, Domain 2"/>
    <property type="match status" value="1"/>
</dbReference>
<evidence type="ECO:0000256" key="6">
    <source>
        <dbReference type="ARBA" id="ARBA00022917"/>
    </source>
</evidence>
<feature type="domain" description="Glutamyl/glutaminyl-tRNA synthetase class Ib catalytic" evidence="9">
    <location>
        <begin position="2"/>
        <end position="111"/>
    </location>
</feature>
<dbReference type="NCBIfam" id="TIGR00464">
    <property type="entry name" value="gltX_bact"/>
    <property type="match status" value="1"/>
</dbReference>
<dbReference type="PANTHER" id="PTHR43311:SF2">
    <property type="entry name" value="GLUTAMATE--TRNA LIGASE, MITOCHONDRIAL-RELATED"/>
    <property type="match status" value="1"/>
</dbReference>
<dbReference type="GO" id="GO:0005524">
    <property type="term" value="F:ATP binding"/>
    <property type="evidence" value="ECO:0007669"/>
    <property type="project" value="UniProtKB-UniRule"/>
</dbReference>
<dbReference type="Gene3D" id="1.10.8.70">
    <property type="entry name" value="Glutamate-tRNA synthetase, class I, anticodon-binding domain 1"/>
    <property type="match status" value="1"/>
</dbReference>
<dbReference type="EC" id="6.1.1.17" evidence="8"/>
<accession>A0A2K1P143</accession>
<evidence type="ECO:0000256" key="8">
    <source>
        <dbReference type="HAMAP-Rule" id="MF_00022"/>
    </source>
</evidence>
<dbReference type="InterPro" id="IPR045462">
    <property type="entry name" value="aa-tRNA-synth_I_cd-bd"/>
</dbReference>
<name>A0A2K1P143_9BACT</name>
<evidence type="ECO:0000256" key="4">
    <source>
        <dbReference type="ARBA" id="ARBA00022741"/>
    </source>
</evidence>
<feature type="short sequence motif" description="'HIGH' region" evidence="8">
    <location>
        <begin position="8"/>
        <end position="18"/>
    </location>
</feature>
<dbReference type="InterPro" id="IPR004527">
    <property type="entry name" value="Glu-tRNA-ligase_bac/mito"/>
</dbReference>
<evidence type="ECO:0000256" key="2">
    <source>
        <dbReference type="ARBA" id="ARBA00022490"/>
    </source>
</evidence>
<dbReference type="GO" id="GO:0005829">
    <property type="term" value="C:cytosol"/>
    <property type="evidence" value="ECO:0007669"/>
    <property type="project" value="TreeGrafter"/>
</dbReference>
<dbReference type="PRINTS" id="PR00987">
    <property type="entry name" value="TRNASYNTHGLU"/>
</dbReference>
<protein>
    <recommendedName>
        <fullName evidence="8">Glutamate--tRNA ligase</fullName>
        <ecNumber evidence="8">6.1.1.17</ecNumber>
    </recommendedName>
    <alternativeName>
        <fullName evidence="8">Glutamyl-tRNA synthetase</fullName>
        <shortName evidence="8">GluRS</shortName>
    </alternativeName>
</protein>
<keyword evidence="3 8" id="KW-0436">Ligase</keyword>
<dbReference type="GO" id="GO:0000049">
    <property type="term" value="F:tRNA binding"/>
    <property type="evidence" value="ECO:0007669"/>
    <property type="project" value="InterPro"/>
</dbReference>
<comment type="subcellular location">
    <subcellularLocation>
        <location evidence="8">Cytoplasm</location>
    </subcellularLocation>
</comment>
<evidence type="ECO:0000259" key="10">
    <source>
        <dbReference type="Pfam" id="PF19269"/>
    </source>
</evidence>
<proteinExistence type="inferred from homology"/>
<feature type="domain" description="Aminoacyl-tRNA synthetase class I anticodon-binding" evidence="10">
    <location>
        <begin position="328"/>
        <end position="455"/>
    </location>
</feature>
<dbReference type="InterPro" id="IPR001412">
    <property type="entry name" value="aa-tRNA-synth_I_CS"/>
</dbReference>
<comment type="similarity">
    <text evidence="1 8">Belongs to the class-I aminoacyl-tRNA synthetase family. Glutamate--tRNA ligase type 1 subfamily.</text>
</comment>
<comment type="function">
    <text evidence="8">Catalyzes the attachment of glutamate to tRNA(Glu) in a two-step reaction: glutamate is first activated by ATP to form Glu-AMP and then transferred to the acceptor end of tRNA(Glu).</text>
</comment>
<dbReference type="InterPro" id="IPR000924">
    <property type="entry name" value="Glu/Gln-tRNA-synth"/>
</dbReference>
<reference evidence="11 12" key="1">
    <citation type="submission" date="2013-12" db="EMBL/GenBank/DDBJ databases">
        <title>Comparative genomics of Petrotoga isolates.</title>
        <authorList>
            <person name="Nesbo C.L."/>
            <person name="Charchuk R."/>
            <person name="Chow K."/>
        </authorList>
    </citation>
    <scope>NUCLEOTIDE SEQUENCE [LARGE SCALE GENOMIC DNA]</scope>
    <source>
        <strain evidence="11 12">DSM 13574</strain>
    </source>
</reference>
<dbReference type="GO" id="GO:0004818">
    <property type="term" value="F:glutamate-tRNA ligase activity"/>
    <property type="evidence" value="ECO:0007669"/>
    <property type="project" value="UniProtKB-UniRule"/>
</dbReference>
<keyword evidence="5 8" id="KW-0067">ATP-binding</keyword>
<evidence type="ECO:0000256" key="7">
    <source>
        <dbReference type="ARBA" id="ARBA00023146"/>
    </source>
</evidence>
<dbReference type="AlphaFoldDB" id="A0A2K1P143"/>
<dbReference type="InterPro" id="IPR020058">
    <property type="entry name" value="Glu/Gln-tRNA-synth_Ib_cat-dom"/>
</dbReference>
<dbReference type="InterPro" id="IPR033910">
    <property type="entry name" value="GluRS_core"/>
</dbReference>
<keyword evidence="6 8" id="KW-0648">Protein biosynthesis</keyword>
<dbReference type="Gene3D" id="3.40.50.620">
    <property type="entry name" value="HUPs"/>
    <property type="match status" value="1"/>
</dbReference>
<keyword evidence="2 8" id="KW-0963">Cytoplasm</keyword>
<dbReference type="EMBL" id="AZRL01000012">
    <property type="protein sequence ID" value="PNR96492.1"/>
    <property type="molecule type" value="Genomic_DNA"/>
</dbReference>
<evidence type="ECO:0000313" key="12">
    <source>
        <dbReference type="Proteomes" id="UP000236434"/>
    </source>
</evidence>
<dbReference type="Gene3D" id="3.90.800.10">
    <property type="entry name" value="Glutamyl-tRNA Synthetase, Domain 3"/>
    <property type="match status" value="1"/>
</dbReference>
<comment type="catalytic activity">
    <reaction evidence="8">
        <text>tRNA(Glu) + L-glutamate + ATP = L-glutamyl-tRNA(Glu) + AMP + diphosphate</text>
        <dbReference type="Rhea" id="RHEA:23540"/>
        <dbReference type="Rhea" id="RHEA-COMP:9663"/>
        <dbReference type="Rhea" id="RHEA-COMP:9680"/>
        <dbReference type="ChEBI" id="CHEBI:29985"/>
        <dbReference type="ChEBI" id="CHEBI:30616"/>
        <dbReference type="ChEBI" id="CHEBI:33019"/>
        <dbReference type="ChEBI" id="CHEBI:78442"/>
        <dbReference type="ChEBI" id="CHEBI:78520"/>
        <dbReference type="ChEBI" id="CHEBI:456215"/>
        <dbReference type="EC" id="6.1.1.17"/>
    </reaction>
</comment>
<evidence type="ECO:0000259" key="9">
    <source>
        <dbReference type="Pfam" id="PF00749"/>
    </source>
</evidence>
<dbReference type="Proteomes" id="UP000236434">
    <property type="component" value="Unassembled WGS sequence"/>
</dbReference>
<dbReference type="CDD" id="cd00808">
    <property type="entry name" value="GluRS_core"/>
    <property type="match status" value="1"/>
</dbReference>
<keyword evidence="7 8" id="KW-0030">Aminoacyl-tRNA synthetase</keyword>
<organism evidence="11 12">
    <name type="scientific">Petrotoga olearia DSM 13574</name>
    <dbReference type="NCBI Taxonomy" id="1122955"/>
    <lineage>
        <taxon>Bacteria</taxon>
        <taxon>Thermotogati</taxon>
        <taxon>Thermotogota</taxon>
        <taxon>Thermotogae</taxon>
        <taxon>Petrotogales</taxon>
        <taxon>Petrotogaceae</taxon>
        <taxon>Petrotoga</taxon>
    </lineage>
</organism>
<dbReference type="HAMAP" id="MF_00022">
    <property type="entry name" value="Glu_tRNA_synth_type1"/>
    <property type="match status" value="1"/>
</dbReference>
<dbReference type="OrthoDB" id="9807503at2"/>
<evidence type="ECO:0000256" key="1">
    <source>
        <dbReference type="ARBA" id="ARBA00007894"/>
    </source>
</evidence>
<dbReference type="PANTHER" id="PTHR43311">
    <property type="entry name" value="GLUTAMATE--TRNA LIGASE"/>
    <property type="match status" value="1"/>
</dbReference>
<dbReference type="InterPro" id="IPR049940">
    <property type="entry name" value="GluQ/Sye"/>
</dbReference>
<keyword evidence="4 8" id="KW-0547">Nucleotide-binding</keyword>
<dbReference type="SUPFAM" id="SSF52374">
    <property type="entry name" value="Nucleotidylyl transferase"/>
    <property type="match status" value="1"/>
</dbReference>
<comment type="caution">
    <text evidence="11">The sequence shown here is derived from an EMBL/GenBank/DDBJ whole genome shotgun (WGS) entry which is preliminary data.</text>
</comment>
<comment type="caution">
    <text evidence="8">Lacks conserved residue(s) required for the propagation of feature annotation.</text>
</comment>
<dbReference type="InterPro" id="IPR020061">
    <property type="entry name" value="Glu_tRNA_lig_a-bdl"/>
</dbReference>
<gene>
    <name evidence="8" type="primary">gltX</name>
    <name evidence="11" type="ORF">X929_05340</name>
</gene>